<proteinExistence type="predicted"/>
<evidence type="ECO:0000313" key="2">
    <source>
        <dbReference type="Proteomes" id="UP000499080"/>
    </source>
</evidence>
<keyword evidence="2" id="KW-1185">Reference proteome</keyword>
<organism evidence="1 2">
    <name type="scientific">Araneus ventricosus</name>
    <name type="common">Orbweaver spider</name>
    <name type="synonym">Epeira ventricosa</name>
    <dbReference type="NCBI Taxonomy" id="182803"/>
    <lineage>
        <taxon>Eukaryota</taxon>
        <taxon>Metazoa</taxon>
        <taxon>Ecdysozoa</taxon>
        <taxon>Arthropoda</taxon>
        <taxon>Chelicerata</taxon>
        <taxon>Arachnida</taxon>
        <taxon>Araneae</taxon>
        <taxon>Araneomorphae</taxon>
        <taxon>Entelegynae</taxon>
        <taxon>Araneoidea</taxon>
        <taxon>Araneidae</taxon>
        <taxon>Araneus</taxon>
    </lineage>
</organism>
<sequence length="113" mass="12899">MLILWLRREFYRDMYGNTGGIEPLTPDLGDKLGDHFGDLATKCRISKILDFFNISIRGRDPDLSRRFHATSLPGGKTINRPCSDHRAVYLIDLRMCVDRLGSPLESESLWSLS</sequence>
<gene>
    <name evidence="1" type="ORF">AVEN_187178_1</name>
</gene>
<name>A0A4Y2JGH2_ARAVE</name>
<reference evidence="1 2" key="1">
    <citation type="journal article" date="2019" name="Sci. Rep.">
        <title>Orb-weaving spider Araneus ventricosus genome elucidates the spidroin gene catalogue.</title>
        <authorList>
            <person name="Kono N."/>
            <person name="Nakamura H."/>
            <person name="Ohtoshi R."/>
            <person name="Moran D.A.P."/>
            <person name="Shinohara A."/>
            <person name="Yoshida Y."/>
            <person name="Fujiwara M."/>
            <person name="Mori M."/>
            <person name="Tomita M."/>
            <person name="Arakawa K."/>
        </authorList>
    </citation>
    <scope>NUCLEOTIDE SEQUENCE [LARGE SCALE GENOMIC DNA]</scope>
</reference>
<dbReference type="Proteomes" id="UP000499080">
    <property type="component" value="Unassembled WGS sequence"/>
</dbReference>
<comment type="caution">
    <text evidence="1">The sequence shown here is derived from an EMBL/GenBank/DDBJ whole genome shotgun (WGS) entry which is preliminary data.</text>
</comment>
<dbReference type="AlphaFoldDB" id="A0A4Y2JGH2"/>
<evidence type="ECO:0000313" key="1">
    <source>
        <dbReference type="EMBL" id="GBM89413.1"/>
    </source>
</evidence>
<accession>A0A4Y2JGH2</accession>
<dbReference type="EMBL" id="BGPR01003537">
    <property type="protein sequence ID" value="GBM89413.1"/>
    <property type="molecule type" value="Genomic_DNA"/>
</dbReference>
<protein>
    <submittedName>
        <fullName evidence="1">Uncharacterized protein</fullName>
    </submittedName>
</protein>